<dbReference type="Proteomes" id="UP001519271">
    <property type="component" value="Unassembled WGS sequence"/>
</dbReference>
<comment type="caution">
    <text evidence="1">The sequence shown here is derived from an EMBL/GenBank/DDBJ whole genome shotgun (WGS) entry which is preliminary data.</text>
</comment>
<reference evidence="1 2" key="1">
    <citation type="submission" date="2021-03" db="EMBL/GenBank/DDBJ databases">
        <title>Genomic Encyclopedia of Type Strains, Phase IV (KMG-IV): sequencing the most valuable type-strain genomes for metagenomic binning, comparative biology and taxonomic classification.</title>
        <authorList>
            <person name="Goeker M."/>
        </authorList>
    </citation>
    <scope>NUCLEOTIDE SEQUENCE [LARGE SCALE GENOMIC DNA]</scope>
    <source>
        <strain evidence="1 2">DSM 6139</strain>
    </source>
</reference>
<gene>
    <name evidence="1" type="ORF">J2Z34_002587</name>
</gene>
<keyword evidence="2" id="KW-1185">Reference proteome</keyword>
<accession>A0ABS4G6B9</accession>
<sequence length="127" mass="14374">MNTRRGSVQHLFLLLVLMSALTARTSRLVSSHMFIEEGVYSLDVRYSELEKDLPGLEAALAARFPGPADAMSFFQAGKTLSIGTCTLSLKGIYNNRMMLYISDTRHVLKRELELIWDINPILRIRSI</sequence>
<name>A0ABS4G6B9_9CLOT</name>
<proteinExistence type="predicted"/>
<protein>
    <submittedName>
        <fullName evidence="1">Uncharacterized protein</fullName>
    </submittedName>
</protein>
<evidence type="ECO:0000313" key="2">
    <source>
        <dbReference type="Proteomes" id="UP001519271"/>
    </source>
</evidence>
<evidence type="ECO:0000313" key="1">
    <source>
        <dbReference type="EMBL" id="MBP1920089.1"/>
    </source>
</evidence>
<dbReference type="RefSeq" id="WP_209460267.1">
    <property type="nucleotide sequence ID" value="NZ_JAGGKC010000023.1"/>
</dbReference>
<organism evidence="1 2">
    <name type="scientific">Youngiibacter multivorans</name>
    <dbReference type="NCBI Taxonomy" id="937251"/>
    <lineage>
        <taxon>Bacteria</taxon>
        <taxon>Bacillati</taxon>
        <taxon>Bacillota</taxon>
        <taxon>Clostridia</taxon>
        <taxon>Eubacteriales</taxon>
        <taxon>Clostridiaceae</taxon>
        <taxon>Youngiibacter</taxon>
    </lineage>
</organism>
<dbReference type="EMBL" id="JAGGKC010000023">
    <property type="protein sequence ID" value="MBP1920089.1"/>
    <property type="molecule type" value="Genomic_DNA"/>
</dbReference>